<feature type="region of interest" description="Disordered" evidence="1">
    <location>
        <begin position="69"/>
        <end position="93"/>
    </location>
</feature>
<feature type="transmembrane region" description="Helical" evidence="2">
    <location>
        <begin position="135"/>
        <end position="153"/>
    </location>
</feature>
<evidence type="ECO:0000256" key="1">
    <source>
        <dbReference type="SAM" id="MobiDB-lite"/>
    </source>
</evidence>
<dbReference type="GeneID" id="111113630"/>
<dbReference type="KEGG" id="cvn:111113630"/>
<keyword evidence="3" id="KW-1185">Reference proteome</keyword>
<feature type="transmembrane region" description="Helical" evidence="2">
    <location>
        <begin position="6"/>
        <end position="28"/>
    </location>
</feature>
<keyword evidence="2" id="KW-0472">Membrane</keyword>
<gene>
    <name evidence="4" type="primary">LOC111113630</name>
</gene>
<dbReference type="AlphaFoldDB" id="A0A8B8BXQ8"/>
<dbReference type="RefSeq" id="XP_022307631.1">
    <property type="nucleotide sequence ID" value="XM_022451923.1"/>
</dbReference>
<organism evidence="3 4">
    <name type="scientific">Crassostrea virginica</name>
    <name type="common">Eastern oyster</name>
    <dbReference type="NCBI Taxonomy" id="6565"/>
    <lineage>
        <taxon>Eukaryota</taxon>
        <taxon>Metazoa</taxon>
        <taxon>Spiralia</taxon>
        <taxon>Lophotrochozoa</taxon>
        <taxon>Mollusca</taxon>
        <taxon>Bivalvia</taxon>
        <taxon>Autobranchia</taxon>
        <taxon>Pteriomorphia</taxon>
        <taxon>Ostreida</taxon>
        <taxon>Ostreoidea</taxon>
        <taxon>Ostreidae</taxon>
        <taxon>Crassostrea</taxon>
    </lineage>
</organism>
<sequence>MLIVVIGVSVATAILAVVIAVCLTRYFLKRKKTQRRRENAQVGPTEGNEPDIVMYAVFDKTKKFNAGVISDNSPASKKDEHDINQEEGPSVDAGQFASSSSIVKVRLPQPAAQFDQYNVYDKGHNSRRRWLLRRWYLVWGCVVWWWCGAYSSWKTFNTSYNWNLEHSGWRYLQIDLFKYVNICS</sequence>
<evidence type="ECO:0000313" key="4">
    <source>
        <dbReference type="RefSeq" id="XP_022307631.1"/>
    </source>
</evidence>
<protein>
    <submittedName>
        <fullName evidence="4">Uncharacterized protein LOC111113630</fullName>
    </submittedName>
</protein>
<reference evidence="4" key="1">
    <citation type="submission" date="2025-08" db="UniProtKB">
        <authorList>
            <consortium name="RefSeq"/>
        </authorList>
    </citation>
    <scope>IDENTIFICATION</scope>
    <source>
        <tissue evidence="4">Whole sample</tissue>
    </source>
</reference>
<evidence type="ECO:0000256" key="2">
    <source>
        <dbReference type="SAM" id="Phobius"/>
    </source>
</evidence>
<proteinExistence type="predicted"/>
<keyword evidence="2" id="KW-1133">Transmembrane helix</keyword>
<accession>A0A8B8BXQ8</accession>
<keyword evidence="2" id="KW-0812">Transmembrane</keyword>
<name>A0A8B8BXQ8_CRAVI</name>
<evidence type="ECO:0000313" key="3">
    <source>
        <dbReference type="Proteomes" id="UP000694844"/>
    </source>
</evidence>
<dbReference type="Proteomes" id="UP000694844">
    <property type="component" value="Chromosome 9"/>
</dbReference>